<evidence type="ECO:0000259" key="4">
    <source>
        <dbReference type="PROSITE" id="PS50048"/>
    </source>
</evidence>
<sequence>MLAHTGRGPNRIRQDPGVPLHEPNARPAISDHGGTHVTDTKRDFSELANNEYISGDAPGPIVEDISDYAMLDLPELSESEDSDMDDMASVASGSTAVDIDQEFGRRGSQILPMKMDIDSKATPTTGFRPHSTSQSVYTSGKGGCWTCRLRRKKCDEEREGNACKTCNRLGIFCLGWGSKRPEWMRDKENVAAYKASIKGRLTRAGLIRGQPRAAYMTASSSVLPSPQLPAMAGPGRMPGGAVDADARSDPNSRHNMALGTFYDSPMKGSLLQTHSHPTGPPTVYMSGSGNDAPPTFGEFIASTGYDAISQGKALARPMPSSTLPEDYISYYFEHVQKAQYSFAGNCLTNTLYSIAVSDIRGAVSNTMCALASLHSFRRRVAQGLDAQEHIHTNFYNQAIAQLNNVKSLVGHYSETDAVAAVHIVTFSCFSGLGNWAGALEVAYNWLVQTGIFEEENPKLILMNMSPTARFAAKATMWIDVLSSITFMRPPRFLPLYRRLWAGGAGHRANQQHQQAGTRMDMLTGCPDEVVLAIAEISALGHWKATEVGNECLSTRELIRRSDAIELRLGQPASSTQFTEMGQALLDEHVPASLGTAQVTEPMTELARRQSAEIYREATRLYLYTVVCGSSPAVPEIAACVATLSKLIRDLSPSDFDRAIIFPLFLLGCMTDQLTLQEDVKSRLARLQTDDLGNINYVLTLLESVWNDRKALTGGVSVDWQKYLRQRWNFVLL</sequence>
<dbReference type="EMBL" id="KV722360">
    <property type="protein sequence ID" value="OCH93068.1"/>
    <property type="molecule type" value="Genomic_DNA"/>
</dbReference>
<name>A0A8E2AZ95_9APHY</name>
<dbReference type="CDD" id="cd00067">
    <property type="entry name" value="GAL4"/>
    <property type="match status" value="1"/>
</dbReference>
<evidence type="ECO:0000313" key="6">
    <source>
        <dbReference type="Proteomes" id="UP000250043"/>
    </source>
</evidence>
<dbReference type="GO" id="GO:0005634">
    <property type="term" value="C:nucleus"/>
    <property type="evidence" value="ECO:0007669"/>
    <property type="project" value="UniProtKB-SubCell"/>
</dbReference>
<gene>
    <name evidence="5" type="ORF">OBBRIDRAFT_381076</name>
</gene>
<evidence type="ECO:0000256" key="2">
    <source>
        <dbReference type="ARBA" id="ARBA00023242"/>
    </source>
</evidence>
<dbReference type="AlphaFoldDB" id="A0A8E2AZ95"/>
<dbReference type="SUPFAM" id="SSF57701">
    <property type="entry name" value="Zn2/Cys6 DNA-binding domain"/>
    <property type="match status" value="1"/>
</dbReference>
<dbReference type="PROSITE" id="PS00463">
    <property type="entry name" value="ZN2_CY6_FUNGAL_1"/>
    <property type="match status" value="1"/>
</dbReference>
<dbReference type="Pfam" id="PF00172">
    <property type="entry name" value="Zn_clus"/>
    <property type="match status" value="1"/>
</dbReference>
<dbReference type="OrthoDB" id="5419315at2759"/>
<reference evidence="5 6" key="1">
    <citation type="submission" date="2016-07" db="EMBL/GenBank/DDBJ databases">
        <title>Draft genome of the white-rot fungus Obba rivulosa 3A-2.</title>
        <authorList>
            <consortium name="DOE Joint Genome Institute"/>
            <person name="Miettinen O."/>
            <person name="Riley R."/>
            <person name="Acob R."/>
            <person name="Barry K."/>
            <person name="Cullen D."/>
            <person name="De Vries R."/>
            <person name="Hainaut M."/>
            <person name="Hatakka A."/>
            <person name="Henrissat B."/>
            <person name="Hilden K."/>
            <person name="Kuo R."/>
            <person name="Labutti K."/>
            <person name="Lipzen A."/>
            <person name="Makela M.R."/>
            <person name="Sandor L."/>
            <person name="Spatafora J.W."/>
            <person name="Grigoriev I.V."/>
            <person name="Hibbett D.S."/>
        </authorList>
    </citation>
    <scope>NUCLEOTIDE SEQUENCE [LARGE SCALE GENOMIC DNA]</scope>
    <source>
        <strain evidence="5 6">3A-2</strain>
    </source>
</reference>
<comment type="subcellular location">
    <subcellularLocation>
        <location evidence="1">Nucleus</location>
    </subcellularLocation>
</comment>
<dbReference type="InterPro" id="IPR001138">
    <property type="entry name" value="Zn2Cys6_DnaBD"/>
</dbReference>
<dbReference type="PANTHER" id="PTHR37534">
    <property type="entry name" value="TRANSCRIPTIONAL ACTIVATOR PROTEIN UGA3"/>
    <property type="match status" value="1"/>
</dbReference>
<dbReference type="GO" id="GO:0000981">
    <property type="term" value="F:DNA-binding transcription factor activity, RNA polymerase II-specific"/>
    <property type="evidence" value="ECO:0007669"/>
    <property type="project" value="InterPro"/>
</dbReference>
<dbReference type="SMART" id="SM00066">
    <property type="entry name" value="GAL4"/>
    <property type="match status" value="1"/>
</dbReference>
<protein>
    <recommendedName>
        <fullName evidence="4">Zn(2)-C6 fungal-type domain-containing protein</fullName>
    </recommendedName>
</protein>
<dbReference type="PROSITE" id="PS50048">
    <property type="entry name" value="ZN2_CY6_FUNGAL_2"/>
    <property type="match status" value="1"/>
</dbReference>
<dbReference type="PANTHER" id="PTHR37534:SF46">
    <property type="entry name" value="ZN(II)2CYS6 TRANSCRIPTION FACTOR (EUROFUNG)"/>
    <property type="match status" value="1"/>
</dbReference>
<dbReference type="Proteomes" id="UP000250043">
    <property type="component" value="Unassembled WGS sequence"/>
</dbReference>
<feature type="domain" description="Zn(2)-C6 fungal-type" evidence="4">
    <location>
        <begin position="143"/>
        <end position="173"/>
    </location>
</feature>
<dbReference type="GO" id="GO:0008270">
    <property type="term" value="F:zinc ion binding"/>
    <property type="evidence" value="ECO:0007669"/>
    <property type="project" value="InterPro"/>
</dbReference>
<evidence type="ECO:0000256" key="1">
    <source>
        <dbReference type="ARBA" id="ARBA00004123"/>
    </source>
</evidence>
<accession>A0A8E2AZ95</accession>
<evidence type="ECO:0000256" key="3">
    <source>
        <dbReference type="SAM" id="MobiDB-lite"/>
    </source>
</evidence>
<dbReference type="InterPro" id="IPR036864">
    <property type="entry name" value="Zn2-C6_fun-type_DNA-bd_sf"/>
</dbReference>
<proteinExistence type="predicted"/>
<evidence type="ECO:0000313" key="5">
    <source>
        <dbReference type="EMBL" id="OCH93068.1"/>
    </source>
</evidence>
<dbReference type="InterPro" id="IPR021858">
    <property type="entry name" value="Fun_TF"/>
</dbReference>
<keyword evidence="2" id="KW-0539">Nucleus</keyword>
<feature type="region of interest" description="Disordered" evidence="3">
    <location>
        <begin position="1"/>
        <end position="36"/>
    </location>
</feature>
<keyword evidence="6" id="KW-1185">Reference proteome</keyword>
<dbReference type="Pfam" id="PF11951">
    <property type="entry name" value="Fungal_trans_2"/>
    <property type="match status" value="1"/>
</dbReference>
<organism evidence="5 6">
    <name type="scientific">Obba rivulosa</name>
    <dbReference type="NCBI Taxonomy" id="1052685"/>
    <lineage>
        <taxon>Eukaryota</taxon>
        <taxon>Fungi</taxon>
        <taxon>Dikarya</taxon>
        <taxon>Basidiomycota</taxon>
        <taxon>Agaricomycotina</taxon>
        <taxon>Agaricomycetes</taxon>
        <taxon>Polyporales</taxon>
        <taxon>Gelatoporiaceae</taxon>
        <taxon>Obba</taxon>
    </lineage>
</organism>